<evidence type="ECO:0000256" key="2">
    <source>
        <dbReference type="ARBA" id="ARBA00022679"/>
    </source>
</evidence>
<proteinExistence type="predicted"/>
<sequence>MSVLAEKMLSTTTVELVAPQSPPRTTVESGEPVDVLLEALEKLAAGDIPQSLRDDEDKRTRLMEAARKASLRLEQPWDTMQRLIFCAVPPNMAQAGVELGLWDRLAARGTTPASVTELAREVGAEEALLSRILRYAATQWMVEQVGPSLYRATNITHHLALSGMKSVLFHVTERNIGLYNVLPQWMAQNEYKEPQNNRNLPFHLAKNTDLHFFDWLKLRPRHQKAFNEYMGFQRIGQSSWLDVFPLEEYIGDVSDDSRTPFVDVGGGHGHQCRGVLSKFPALAGGRIVLEDVDASALKSGAAIEGGVTTLQHDFMSEPQPVAGARVYYLRNILHDWPADVCARILGRIKDALAPDSVILVDDLVLPDTGAHWYAASFDLLMMANYGARERSVAEWDRLLESVGLERRRLVRYTRYGDAVQVVGPKA</sequence>
<dbReference type="SUPFAM" id="SSF53335">
    <property type="entry name" value="S-adenosyl-L-methionine-dependent methyltransferases"/>
    <property type="match status" value="1"/>
</dbReference>
<dbReference type="InterPro" id="IPR029063">
    <property type="entry name" value="SAM-dependent_MTases_sf"/>
</dbReference>
<accession>A0ABR1LPY3</accession>
<keyword evidence="3" id="KW-0949">S-adenosyl-L-methionine</keyword>
<organism evidence="6 7">
    <name type="scientific">Phyllosticta citribraziliensis</name>
    <dbReference type="NCBI Taxonomy" id="989973"/>
    <lineage>
        <taxon>Eukaryota</taxon>
        <taxon>Fungi</taxon>
        <taxon>Dikarya</taxon>
        <taxon>Ascomycota</taxon>
        <taxon>Pezizomycotina</taxon>
        <taxon>Dothideomycetes</taxon>
        <taxon>Dothideomycetes incertae sedis</taxon>
        <taxon>Botryosphaeriales</taxon>
        <taxon>Phyllostictaceae</taxon>
        <taxon>Phyllosticta</taxon>
    </lineage>
</organism>
<protein>
    <submittedName>
        <fullName evidence="6">O-methyltransferase-like protein</fullName>
    </submittedName>
</protein>
<comment type="caution">
    <text evidence="6">The sequence shown here is derived from an EMBL/GenBank/DDBJ whole genome shotgun (WGS) entry which is preliminary data.</text>
</comment>
<dbReference type="Gene3D" id="1.10.10.10">
    <property type="entry name" value="Winged helix-like DNA-binding domain superfamily/Winged helix DNA-binding domain"/>
    <property type="match status" value="1"/>
</dbReference>
<dbReference type="SUPFAM" id="SSF46785">
    <property type="entry name" value="Winged helix' DNA-binding domain"/>
    <property type="match status" value="1"/>
</dbReference>
<name>A0ABR1LPY3_9PEZI</name>
<dbReference type="Pfam" id="PF00891">
    <property type="entry name" value="Methyltransf_2"/>
    <property type="match status" value="1"/>
</dbReference>
<evidence type="ECO:0000313" key="6">
    <source>
        <dbReference type="EMBL" id="KAK7537218.1"/>
    </source>
</evidence>
<evidence type="ECO:0000256" key="1">
    <source>
        <dbReference type="ARBA" id="ARBA00022603"/>
    </source>
</evidence>
<feature type="domain" description="O-methyltransferase dimerisation" evidence="5">
    <location>
        <begin position="83"/>
        <end position="156"/>
    </location>
</feature>
<gene>
    <name evidence="6" type="ORF">J3D65DRAFT_371525</name>
</gene>
<dbReference type="PANTHER" id="PTHR43712:SF1">
    <property type="entry name" value="HYPOTHETICAL O-METHYLTRANSFERASE (EUROFUNG)-RELATED"/>
    <property type="match status" value="1"/>
</dbReference>
<dbReference type="GeneID" id="92028619"/>
<dbReference type="Pfam" id="PF08100">
    <property type="entry name" value="Dimerisation"/>
    <property type="match status" value="1"/>
</dbReference>
<dbReference type="Proteomes" id="UP001360953">
    <property type="component" value="Unassembled WGS sequence"/>
</dbReference>
<reference evidence="6 7" key="1">
    <citation type="submission" date="2024-04" db="EMBL/GenBank/DDBJ databases">
        <title>Phyllosticta paracitricarpa is synonymous to the EU quarantine fungus P. citricarpa based on phylogenomic analyses.</title>
        <authorList>
            <consortium name="Lawrence Berkeley National Laboratory"/>
            <person name="Van ingen-buijs V.A."/>
            <person name="Van westerhoven A.C."/>
            <person name="Haridas S."/>
            <person name="Skiadas P."/>
            <person name="Martin F."/>
            <person name="Groenewald J.Z."/>
            <person name="Crous P.W."/>
            <person name="Seidl M.F."/>
        </authorList>
    </citation>
    <scope>NUCLEOTIDE SEQUENCE [LARGE SCALE GENOMIC DNA]</scope>
    <source>
        <strain evidence="6 7">CPC 17464</strain>
    </source>
</reference>
<dbReference type="RefSeq" id="XP_066655369.1">
    <property type="nucleotide sequence ID" value="XM_066795713.1"/>
</dbReference>
<keyword evidence="2" id="KW-0808">Transferase</keyword>
<keyword evidence="7" id="KW-1185">Reference proteome</keyword>
<keyword evidence="1" id="KW-0489">Methyltransferase</keyword>
<evidence type="ECO:0000313" key="7">
    <source>
        <dbReference type="Proteomes" id="UP001360953"/>
    </source>
</evidence>
<dbReference type="InterPro" id="IPR012967">
    <property type="entry name" value="COMT_dimerisation"/>
</dbReference>
<dbReference type="EMBL" id="JBBPEH010000006">
    <property type="protein sequence ID" value="KAK7537218.1"/>
    <property type="molecule type" value="Genomic_DNA"/>
</dbReference>
<feature type="domain" description="O-methyltransferase C-terminal" evidence="4">
    <location>
        <begin position="261"/>
        <end position="403"/>
    </location>
</feature>
<dbReference type="PROSITE" id="PS51683">
    <property type="entry name" value="SAM_OMT_II"/>
    <property type="match status" value="1"/>
</dbReference>
<dbReference type="InterPro" id="IPR016461">
    <property type="entry name" value="COMT-like"/>
</dbReference>
<evidence type="ECO:0000256" key="3">
    <source>
        <dbReference type="ARBA" id="ARBA00022691"/>
    </source>
</evidence>
<dbReference type="InterPro" id="IPR036390">
    <property type="entry name" value="WH_DNA-bd_sf"/>
</dbReference>
<dbReference type="PANTHER" id="PTHR43712">
    <property type="entry name" value="PUTATIVE (AFU_ORTHOLOGUE AFUA_4G14580)-RELATED"/>
    <property type="match status" value="1"/>
</dbReference>
<evidence type="ECO:0000259" key="5">
    <source>
        <dbReference type="Pfam" id="PF08100"/>
    </source>
</evidence>
<evidence type="ECO:0000259" key="4">
    <source>
        <dbReference type="Pfam" id="PF00891"/>
    </source>
</evidence>
<dbReference type="InterPro" id="IPR036388">
    <property type="entry name" value="WH-like_DNA-bd_sf"/>
</dbReference>
<dbReference type="Gene3D" id="3.40.50.150">
    <property type="entry name" value="Vaccinia Virus protein VP39"/>
    <property type="match status" value="1"/>
</dbReference>
<dbReference type="InterPro" id="IPR001077">
    <property type="entry name" value="COMT_C"/>
</dbReference>